<name>A0A1P9X4D1_9BACT</name>
<dbReference type="OrthoDB" id="9789875at2"/>
<dbReference type="PANTHER" id="PTHR28208">
    <property type="entry name" value="PHOSPHATIDATE PHOSPHATASE APP1"/>
    <property type="match status" value="1"/>
</dbReference>
<evidence type="ECO:0000313" key="3">
    <source>
        <dbReference type="Proteomes" id="UP000187941"/>
    </source>
</evidence>
<dbReference type="InterPro" id="IPR019236">
    <property type="entry name" value="APP1_cat"/>
</dbReference>
<dbReference type="RefSeq" id="WP_077134005.1">
    <property type="nucleotide sequence ID" value="NZ_CP014263.1"/>
</dbReference>
<dbReference type="InterPro" id="IPR052935">
    <property type="entry name" value="Mg2+_PAP"/>
</dbReference>
<accession>A0A1P9X4D1</accession>
<gene>
    <name evidence="2" type="ORF">AWR27_14510</name>
</gene>
<protein>
    <recommendedName>
        <fullName evidence="1">Phosphatidate phosphatase APP1 catalytic domain-containing protein</fullName>
    </recommendedName>
</protein>
<dbReference type="PANTHER" id="PTHR28208:SF3">
    <property type="entry name" value="PHOSPHATIDATE PHOSPHATASE APP1"/>
    <property type="match status" value="1"/>
</dbReference>
<keyword evidence="3" id="KW-1185">Reference proteome</keyword>
<proteinExistence type="predicted"/>
<dbReference type="KEGG" id="smon:AWR27_14510"/>
<dbReference type="Proteomes" id="UP000187941">
    <property type="component" value="Chromosome"/>
</dbReference>
<dbReference type="AlphaFoldDB" id="A0A1P9X4D1"/>
<dbReference type="EMBL" id="CP014263">
    <property type="protein sequence ID" value="AQG82500.1"/>
    <property type="molecule type" value="Genomic_DNA"/>
</dbReference>
<organism evidence="2 3">
    <name type="scientific">Spirosoma montaniterrae</name>
    <dbReference type="NCBI Taxonomy" id="1178516"/>
    <lineage>
        <taxon>Bacteria</taxon>
        <taxon>Pseudomonadati</taxon>
        <taxon>Bacteroidota</taxon>
        <taxon>Cytophagia</taxon>
        <taxon>Cytophagales</taxon>
        <taxon>Cytophagaceae</taxon>
        <taxon>Spirosoma</taxon>
    </lineage>
</organism>
<evidence type="ECO:0000259" key="1">
    <source>
        <dbReference type="Pfam" id="PF09949"/>
    </source>
</evidence>
<feature type="domain" description="Phosphatidate phosphatase APP1 catalytic" evidence="1">
    <location>
        <begin position="157"/>
        <end position="313"/>
    </location>
</feature>
<dbReference type="STRING" id="1178516.AWR27_14510"/>
<reference evidence="2 3" key="1">
    <citation type="submission" date="2016-01" db="EMBL/GenBank/DDBJ databases">
        <authorList>
            <person name="Oliw E.H."/>
        </authorList>
    </citation>
    <scope>NUCLEOTIDE SEQUENCE [LARGE SCALE GENOMIC DNA]</scope>
    <source>
        <strain evidence="2 3">DY10</strain>
    </source>
</reference>
<dbReference type="Pfam" id="PF09949">
    <property type="entry name" value="APP1_cat"/>
    <property type="match status" value="1"/>
</dbReference>
<dbReference type="GO" id="GO:0008195">
    <property type="term" value="F:phosphatidate phosphatase activity"/>
    <property type="evidence" value="ECO:0007669"/>
    <property type="project" value="InterPro"/>
</dbReference>
<evidence type="ECO:0000313" key="2">
    <source>
        <dbReference type="EMBL" id="AQG82500.1"/>
    </source>
</evidence>
<sequence>MEAVRTAPSDKQTTSLKGTLRHYFLTWLRLTDRPTVKVYRGFGNTNQLTIQGTVFRRSAFPRKKYRNDFFVNLFSLIRLFLVKPYPEATIRVRFGEQTIDTRADPDGFFRVSLPLNRSLLPGWHPVRVELMAQTITPETVLAEGEGQILVPHPTRLACISDIDDTFLISHSATILKRLNVLLTQNAHSREPFEGVVAHYQLLAEAHSGADRSNAFFYVSSSEWNLYDYILDFSEKNGLPVGVYLLSQLKQIGQLLKTGQNKHRTKFDRIVRILETYPDQQFILLGDDTQEDPTIYASIVEHFPNQVRCVYIRQVHGKNQPETRATLSRIEAKNVPCFYFAHSADARQHSVELGLVAT</sequence>